<dbReference type="Pfam" id="PF01384">
    <property type="entry name" value="PHO4"/>
    <property type="match status" value="1"/>
</dbReference>
<feature type="transmembrane region" description="Helical" evidence="11">
    <location>
        <begin position="52"/>
        <end position="76"/>
    </location>
</feature>
<dbReference type="InterPro" id="IPR001204">
    <property type="entry name" value="Phos_transporter"/>
</dbReference>
<keyword evidence="8 11" id="KW-1133">Transmembrane helix</keyword>
<evidence type="ECO:0000256" key="4">
    <source>
        <dbReference type="ARBA" id="ARBA00022475"/>
    </source>
</evidence>
<feature type="transmembrane region" description="Helical" evidence="11">
    <location>
        <begin position="371"/>
        <end position="392"/>
    </location>
</feature>
<comment type="subcellular location">
    <subcellularLocation>
        <location evidence="1">Cell membrane</location>
        <topology evidence="1">Multi-pass membrane protein</topology>
    </subcellularLocation>
    <subcellularLocation>
        <location evidence="11">Membrane</location>
        <topology evidence="11">Multi-pass membrane protein</topology>
    </subcellularLocation>
</comment>
<comment type="similarity">
    <text evidence="2">Belongs to the inorganic phosphate transporter (PiT) (TC 2.A.20) family. Pit subfamily.</text>
</comment>
<sequence length="491" mass="52750">MFDLFSGLSISVGLSLVLALCFVLAFEFINGFHDTANAVATVIYTKAMPPHLAVFASGIFNFLGVLLGGVGVAYAIVHLLPVELLLNLDSGRGLAMVFAMLTAAITWNLGTWYFGIPASSSHTLIGSILGVGLANALLNGIPVSAGVNWGKAMDIGLSLLISPVAGFVVAALLLLALKKWFANSKMHKTPEERRIIDDKKHPPFWNRLVLVLSAMGVSFVHGSNDGQKGIGLIMLVLIGIVPAKFVLDPASTTYQIQRTYDAAAHLSDFYLRNEDTLGEYLALRRQPRSDLPPTFRCDPHDTLPTIRAVRQDLQGVHRYDDLSPETRVRVRRYLLCLDDTARKVANLANLPQREKNDLKRLRTDLTSTTEYAPLWVIVAVALALGLGTMVGWRRVVRTVGEKIGKQGMTYAQGMAAQITAAGAIGLANVFSLPVSTTHVLSSGVAGTMVANRSGLQSSTVRTILLAWVLTLPASMLLAAGLFALAVGVLGV</sequence>
<dbReference type="EMBL" id="JACDXW010000005">
    <property type="protein sequence ID" value="MCB5364229.1"/>
    <property type="molecule type" value="Genomic_DNA"/>
</dbReference>
<keyword evidence="9 11" id="KW-0472">Membrane</keyword>
<feature type="transmembrane region" description="Helical" evidence="11">
    <location>
        <begin position="155"/>
        <end position="177"/>
    </location>
</feature>
<evidence type="ECO:0000256" key="5">
    <source>
        <dbReference type="ARBA" id="ARBA00022592"/>
    </source>
</evidence>
<protein>
    <recommendedName>
        <fullName evidence="11">Phosphate transporter</fullName>
    </recommendedName>
</protein>
<evidence type="ECO:0000256" key="7">
    <source>
        <dbReference type="ARBA" id="ARBA00022847"/>
    </source>
</evidence>
<evidence type="ECO:0000256" key="3">
    <source>
        <dbReference type="ARBA" id="ARBA00022448"/>
    </source>
</evidence>
<keyword evidence="4" id="KW-1003">Cell membrane</keyword>
<evidence type="ECO:0000256" key="6">
    <source>
        <dbReference type="ARBA" id="ARBA00022692"/>
    </source>
</evidence>
<keyword evidence="5 11" id="KW-0592">Phosphate transport</keyword>
<keyword evidence="3 11" id="KW-0813">Transport</keyword>
<gene>
    <name evidence="12" type="ORF">H0484_10770</name>
</gene>
<evidence type="ECO:0000256" key="11">
    <source>
        <dbReference type="RuleBase" id="RU363058"/>
    </source>
</evidence>
<feature type="transmembrane region" description="Helical" evidence="11">
    <location>
        <begin position="96"/>
        <end position="116"/>
    </location>
</feature>
<feature type="transmembrane region" description="Helical" evidence="11">
    <location>
        <begin position="123"/>
        <end position="143"/>
    </location>
</feature>
<feature type="transmembrane region" description="Helical" evidence="11">
    <location>
        <begin position="12"/>
        <end position="32"/>
    </location>
</feature>
<evidence type="ECO:0000256" key="9">
    <source>
        <dbReference type="ARBA" id="ARBA00023136"/>
    </source>
</evidence>
<keyword evidence="6 11" id="KW-0812">Transmembrane</keyword>
<comment type="caution">
    <text evidence="12">The sequence shown here is derived from an EMBL/GenBank/DDBJ whole genome shotgun (WGS) entry which is preliminary data.</text>
</comment>
<evidence type="ECO:0000256" key="10">
    <source>
        <dbReference type="ARBA" id="ARBA00047348"/>
    </source>
</evidence>
<organism evidence="12 13">
    <name type="scientific">Mesopusillimonas faecipullorum</name>
    <dbReference type="NCBI Taxonomy" id="2755040"/>
    <lineage>
        <taxon>Bacteria</taxon>
        <taxon>Pseudomonadati</taxon>
        <taxon>Pseudomonadota</taxon>
        <taxon>Betaproteobacteria</taxon>
        <taxon>Burkholderiales</taxon>
        <taxon>Alcaligenaceae</taxon>
        <taxon>Mesopusillimonas</taxon>
    </lineage>
</organism>
<evidence type="ECO:0000256" key="8">
    <source>
        <dbReference type="ARBA" id="ARBA00022989"/>
    </source>
</evidence>
<dbReference type="PANTHER" id="PTHR11101:SF65">
    <property type="entry name" value="LOW-AFFINITY INORGANIC PHOSPHATE TRANSPORTER PITA-RELATED"/>
    <property type="match status" value="1"/>
</dbReference>
<evidence type="ECO:0000313" key="12">
    <source>
        <dbReference type="EMBL" id="MCB5364229.1"/>
    </source>
</evidence>
<evidence type="ECO:0000256" key="2">
    <source>
        <dbReference type="ARBA" id="ARBA00005342"/>
    </source>
</evidence>
<dbReference type="Proteomes" id="UP000776983">
    <property type="component" value="Unassembled WGS sequence"/>
</dbReference>
<accession>A0ABS8CDX1</accession>
<dbReference type="PANTHER" id="PTHR11101">
    <property type="entry name" value="PHOSPHATE TRANSPORTER"/>
    <property type="match status" value="1"/>
</dbReference>
<comment type="catalytic activity">
    <reaction evidence="10">
        <text>phosphate(in) + H(+)(in) = phosphate(out) + H(+)(out)</text>
        <dbReference type="Rhea" id="RHEA:29939"/>
        <dbReference type="ChEBI" id="CHEBI:15378"/>
        <dbReference type="ChEBI" id="CHEBI:43474"/>
    </reaction>
</comment>
<feature type="transmembrane region" description="Helical" evidence="11">
    <location>
        <begin position="204"/>
        <end position="223"/>
    </location>
</feature>
<feature type="transmembrane region" description="Helical" evidence="11">
    <location>
        <begin position="229"/>
        <end position="247"/>
    </location>
</feature>
<name>A0ABS8CDX1_9BURK</name>
<reference evidence="12 13" key="1">
    <citation type="submission" date="2020-07" db="EMBL/GenBank/DDBJ databases">
        <title>Pusillimonas sp. nov., isolated from poultry manure in Taiwan.</title>
        <authorList>
            <person name="Lin S.-Y."/>
            <person name="Tang Y.-S."/>
            <person name="Young C.-C."/>
        </authorList>
    </citation>
    <scope>NUCLEOTIDE SEQUENCE [LARGE SCALE GENOMIC DNA]</scope>
    <source>
        <strain evidence="12 13">CC-YST705</strain>
    </source>
</reference>
<dbReference type="RefSeq" id="WP_226954650.1">
    <property type="nucleotide sequence ID" value="NZ_JACDXW010000005.1"/>
</dbReference>
<keyword evidence="7" id="KW-0769">Symport</keyword>
<evidence type="ECO:0000313" key="13">
    <source>
        <dbReference type="Proteomes" id="UP000776983"/>
    </source>
</evidence>
<keyword evidence="13" id="KW-1185">Reference proteome</keyword>
<proteinExistence type="inferred from homology"/>
<evidence type="ECO:0000256" key="1">
    <source>
        <dbReference type="ARBA" id="ARBA00004651"/>
    </source>
</evidence>
<feature type="transmembrane region" description="Helical" evidence="11">
    <location>
        <begin position="464"/>
        <end position="489"/>
    </location>
</feature>